<evidence type="ECO:0000313" key="2">
    <source>
        <dbReference type="EMBL" id="KAK8130256.1"/>
    </source>
</evidence>
<gene>
    <name evidence="2" type="ORF">PG999_002636</name>
</gene>
<accession>A0AAW0R8Y3</accession>
<protein>
    <submittedName>
        <fullName evidence="2">Uncharacterized protein</fullName>
    </submittedName>
</protein>
<comment type="caution">
    <text evidence="2">The sequence shown here is derived from an EMBL/GenBank/DDBJ whole genome shotgun (WGS) entry which is preliminary data.</text>
</comment>
<dbReference type="EMBL" id="JAQQWP010000002">
    <property type="protein sequence ID" value="KAK8130256.1"/>
    <property type="molecule type" value="Genomic_DNA"/>
</dbReference>
<dbReference type="Proteomes" id="UP001392437">
    <property type="component" value="Unassembled WGS sequence"/>
</dbReference>
<organism evidence="2 3">
    <name type="scientific">Apiospora kogelbergensis</name>
    <dbReference type="NCBI Taxonomy" id="1337665"/>
    <lineage>
        <taxon>Eukaryota</taxon>
        <taxon>Fungi</taxon>
        <taxon>Dikarya</taxon>
        <taxon>Ascomycota</taxon>
        <taxon>Pezizomycotina</taxon>
        <taxon>Sordariomycetes</taxon>
        <taxon>Xylariomycetidae</taxon>
        <taxon>Amphisphaeriales</taxon>
        <taxon>Apiosporaceae</taxon>
        <taxon>Apiospora</taxon>
    </lineage>
</organism>
<evidence type="ECO:0000256" key="1">
    <source>
        <dbReference type="SAM" id="MobiDB-lite"/>
    </source>
</evidence>
<name>A0AAW0R8Y3_9PEZI</name>
<reference evidence="2 3" key="1">
    <citation type="submission" date="2023-01" db="EMBL/GenBank/DDBJ databases">
        <title>Analysis of 21 Apiospora genomes using comparative genomics revels a genus with tremendous synthesis potential of carbohydrate active enzymes and secondary metabolites.</title>
        <authorList>
            <person name="Sorensen T."/>
        </authorList>
    </citation>
    <scope>NUCLEOTIDE SEQUENCE [LARGE SCALE GENOMIC DNA]</scope>
    <source>
        <strain evidence="2 3">CBS 117206</strain>
    </source>
</reference>
<dbReference type="AlphaFoldDB" id="A0AAW0R8Y3"/>
<keyword evidence="3" id="KW-1185">Reference proteome</keyword>
<feature type="compositionally biased region" description="Gly residues" evidence="1">
    <location>
        <begin position="541"/>
        <end position="550"/>
    </location>
</feature>
<feature type="region of interest" description="Disordered" evidence="1">
    <location>
        <begin position="401"/>
        <end position="431"/>
    </location>
</feature>
<evidence type="ECO:0000313" key="3">
    <source>
        <dbReference type="Proteomes" id="UP001392437"/>
    </source>
</evidence>
<feature type="region of interest" description="Disordered" evidence="1">
    <location>
        <begin position="190"/>
        <end position="227"/>
    </location>
</feature>
<feature type="compositionally biased region" description="Acidic residues" evidence="1">
    <location>
        <begin position="702"/>
        <end position="717"/>
    </location>
</feature>
<sequence length="746" mass="83182">MAAHHPPGTCSSPIARHVLKGVTHNIIPGCSAVERDNDSPVIISNTMLQAYNSMRGPAAKDSQEDPLFEWIHLREDVRSRNGKPTKARRSKRDILNMLHKVDETLSEGNAAGDSPREAVFEIDRPVTADHHIRAPPNHDFSLHALAACCDKRGFDSDSEDSDEDSAVPHGRISPCTFLAWSKGCQRWSGDSIKEPIDAKQPRRRPPTPEVGDTPPSVPRPFRSAGWNIERQVDDSTGYELSPSYEVPTSPSLLYVPEGVDFVRSQDPAAFEGRYSRMDPMAGKLLRRLLCYRCPKGPGGVDSTPIASPTTTDAEIEKYGHSEVADILNSPSAQPPHGQKPGSITPQAYLDKHFNQAYAAIAAHEAQAEGLTNILRNQTAQIRELREVRERLSAAVGIVKSRRRQRKRLEEEEKLQQQKLYSQTPEGKRRKQIHKHVAAHLEDVQFEFHRAENTLGIEQRRKKSNENTIANLEKHIADLCREAGLDNPAEVYHELMENDDLEDEEQDNVAATPSCEKNQAQPHQHRVDHSEINGRDAHEGGRCSGGSGSGGRSKARDNIPPTIPPLLVTANRIVHPPALHSRAEPTPHQHVSQSPLIQAGAIPLGHPHPHNGGQFEDDPLPRLKSQYADIMETYYRGDSQSNNRIVSYSYSNGCAIVDDDEEDENNDTNNHNQNGYIMDASRTKNKYLPETNGLRGGLPDSFYEADSELPAEEDEDDDAQYQAVERILEATEAFIARLDKIRDERRK</sequence>
<feature type="region of interest" description="Disordered" evidence="1">
    <location>
        <begin position="659"/>
        <end position="717"/>
    </location>
</feature>
<feature type="compositionally biased region" description="Basic and acidic residues" evidence="1">
    <location>
        <begin position="524"/>
        <end position="540"/>
    </location>
</feature>
<feature type="region of interest" description="Disordered" evidence="1">
    <location>
        <begin position="514"/>
        <end position="563"/>
    </location>
</feature>
<proteinExistence type="predicted"/>
<feature type="compositionally biased region" description="Basic and acidic residues" evidence="1">
    <location>
        <begin position="191"/>
        <end position="200"/>
    </location>
</feature>